<name>A0A6M3LXE4_9ZZZZ</name>
<evidence type="ECO:0000256" key="1">
    <source>
        <dbReference type="SAM" id="MobiDB-lite"/>
    </source>
</evidence>
<evidence type="ECO:0000313" key="2">
    <source>
        <dbReference type="EMBL" id="QJA97325.1"/>
    </source>
</evidence>
<gene>
    <name evidence="2" type="ORF">MM415B06349_0007</name>
</gene>
<organism evidence="2">
    <name type="scientific">viral metagenome</name>
    <dbReference type="NCBI Taxonomy" id="1070528"/>
    <lineage>
        <taxon>unclassified sequences</taxon>
        <taxon>metagenomes</taxon>
        <taxon>organismal metagenomes</taxon>
    </lineage>
</organism>
<dbReference type="EMBL" id="MT143483">
    <property type="protein sequence ID" value="QJA97325.1"/>
    <property type="molecule type" value="Genomic_DNA"/>
</dbReference>
<reference evidence="2" key="1">
    <citation type="submission" date="2020-03" db="EMBL/GenBank/DDBJ databases">
        <title>The deep terrestrial virosphere.</title>
        <authorList>
            <person name="Holmfeldt K."/>
            <person name="Nilsson E."/>
            <person name="Simone D."/>
            <person name="Lopez-Fernandez M."/>
            <person name="Wu X."/>
            <person name="de Brujin I."/>
            <person name="Lundin D."/>
            <person name="Andersson A."/>
            <person name="Bertilsson S."/>
            <person name="Dopson M."/>
        </authorList>
    </citation>
    <scope>NUCLEOTIDE SEQUENCE</scope>
    <source>
        <strain evidence="2">MM415B06349</strain>
    </source>
</reference>
<sequence>MSDMKKLGGIWKSKSKAGETYLSGIMRSDEYNKDAIAILEQLVNGDNIKVLLFPNKNKEKGDKKPDINIFVAEVDERPRERKTSPPQEEDVSY</sequence>
<dbReference type="AlphaFoldDB" id="A0A6M3LXE4"/>
<accession>A0A6M3LXE4</accession>
<protein>
    <submittedName>
        <fullName evidence="2">Uncharacterized protein</fullName>
    </submittedName>
</protein>
<feature type="region of interest" description="Disordered" evidence="1">
    <location>
        <begin position="74"/>
        <end position="93"/>
    </location>
</feature>
<proteinExistence type="predicted"/>
<feature type="compositionally biased region" description="Basic and acidic residues" evidence="1">
    <location>
        <begin position="74"/>
        <end position="83"/>
    </location>
</feature>